<proteinExistence type="predicted"/>
<dbReference type="EMBL" id="JARK01000210">
    <property type="protein sequence ID" value="EYC40484.1"/>
    <property type="molecule type" value="Genomic_DNA"/>
</dbReference>
<keyword evidence="2" id="KW-1185">Reference proteome</keyword>
<dbReference type="AlphaFoldDB" id="A0A016WL02"/>
<evidence type="ECO:0000313" key="2">
    <source>
        <dbReference type="Proteomes" id="UP000024635"/>
    </source>
</evidence>
<comment type="caution">
    <text evidence="1">The sequence shown here is derived from an EMBL/GenBank/DDBJ whole genome shotgun (WGS) entry which is preliminary data.</text>
</comment>
<evidence type="ECO:0000313" key="1">
    <source>
        <dbReference type="EMBL" id="EYC40484.1"/>
    </source>
</evidence>
<sequence length="32" mass="3777">VLILPHRCLLFSNPSCRWSTQPNIYRQFQTAS</sequence>
<protein>
    <submittedName>
        <fullName evidence="1">Uncharacterized protein</fullName>
    </submittedName>
</protein>
<dbReference type="Proteomes" id="UP000024635">
    <property type="component" value="Unassembled WGS sequence"/>
</dbReference>
<name>A0A016WL02_9BILA</name>
<organism evidence="1 2">
    <name type="scientific">Ancylostoma ceylanicum</name>
    <dbReference type="NCBI Taxonomy" id="53326"/>
    <lineage>
        <taxon>Eukaryota</taxon>
        <taxon>Metazoa</taxon>
        <taxon>Ecdysozoa</taxon>
        <taxon>Nematoda</taxon>
        <taxon>Chromadorea</taxon>
        <taxon>Rhabditida</taxon>
        <taxon>Rhabditina</taxon>
        <taxon>Rhabditomorpha</taxon>
        <taxon>Strongyloidea</taxon>
        <taxon>Ancylostomatidae</taxon>
        <taxon>Ancylostomatinae</taxon>
        <taxon>Ancylostoma</taxon>
    </lineage>
</organism>
<accession>A0A016WL02</accession>
<reference evidence="2" key="1">
    <citation type="journal article" date="2015" name="Nat. Genet.">
        <title>The genome and transcriptome of the zoonotic hookworm Ancylostoma ceylanicum identify infection-specific gene families.</title>
        <authorList>
            <person name="Schwarz E.M."/>
            <person name="Hu Y."/>
            <person name="Antoshechkin I."/>
            <person name="Miller M.M."/>
            <person name="Sternberg P.W."/>
            <person name="Aroian R.V."/>
        </authorList>
    </citation>
    <scope>NUCLEOTIDE SEQUENCE</scope>
    <source>
        <strain evidence="2">HY135</strain>
    </source>
</reference>
<gene>
    <name evidence="1" type="primary">Acey_s0610.g621</name>
    <name evidence="1" type="ORF">Y032_0610g621</name>
</gene>
<feature type="non-terminal residue" evidence="1">
    <location>
        <position position="1"/>
    </location>
</feature>